<name>B7GB60_PHATC</name>
<dbReference type="Gene3D" id="1.10.10.10">
    <property type="entry name" value="Winged helix-like DNA-binding domain superfamily/Winged helix DNA-binding domain"/>
    <property type="match status" value="1"/>
</dbReference>
<dbReference type="GO" id="GO:0003700">
    <property type="term" value="F:DNA-binding transcription factor activity"/>
    <property type="evidence" value="ECO:0007669"/>
    <property type="project" value="InterPro"/>
</dbReference>
<dbReference type="EMBL" id="CM000625">
    <property type="protein sequence ID" value="EEC44156.1"/>
    <property type="molecule type" value="Genomic_DNA"/>
</dbReference>
<dbReference type="PRINTS" id="PR00056">
    <property type="entry name" value="HSFDOMAIN"/>
</dbReference>
<dbReference type="KEGG" id="pti:PHATRDRAFT_55070"/>
<evidence type="ECO:0000313" key="7">
    <source>
        <dbReference type="EMBL" id="EEC44156.1"/>
    </source>
</evidence>
<comment type="similarity">
    <text evidence="4">Belongs to the HSF family.</text>
</comment>
<accession>B7GB60</accession>
<evidence type="ECO:0000256" key="5">
    <source>
        <dbReference type="SAM" id="MobiDB-lite"/>
    </source>
</evidence>
<evidence type="ECO:0000256" key="4">
    <source>
        <dbReference type="RuleBase" id="RU004020"/>
    </source>
</evidence>
<reference evidence="7 8" key="1">
    <citation type="journal article" date="2008" name="Nature">
        <title>The Phaeodactylum genome reveals the evolutionary history of diatom genomes.</title>
        <authorList>
            <person name="Bowler C."/>
            <person name="Allen A.E."/>
            <person name="Badger J.H."/>
            <person name="Grimwood J."/>
            <person name="Jabbari K."/>
            <person name="Kuo A."/>
            <person name="Maheswari U."/>
            <person name="Martens C."/>
            <person name="Maumus F."/>
            <person name="Otillar R.P."/>
            <person name="Rayko E."/>
            <person name="Salamov A."/>
            <person name="Vandepoele K."/>
            <person name="Beszteri B."/>
            <person name="Gruber A."/>
            <person name="Heijde M."/>
            <person name="Katinka M."/>
            <person name="Mock T."/>
            <person name="Valentin K."/>
            <person name="Verret F."/>
            <person name="Berges J.A."/>
            <person name="Brownlee C."/>
            <person name="Cadoret J.P."/>
            <person name="Chiovitti A."/>
            <person name="Choi C.J."/>
            <person name="Coesel S."/>
            <person name="De Martino A."/>
            <person name="Detter J.C."/>
            <person name="Durkin C."/>
            <person name="Falciatore A."/>
            <person name="Fournet J."/>
            <person name="Haruta M."/>
            <person name="Huysman M.J."/>
            <person name="Jenkins B.D."/>
            <person name="Jiroutova K."/>
            <person name="Jorgensen R.E."/>
            <person name="Joubert Y."/>
            <person name="Kaplan A."/>
            <person name="Kroger N."/>
            <person name="Kroth P.G."/>
            <person name="La Roche J."/>
            <person name="Lindquist E."/>
            <person name="Lommer M."/>
            <person name="Martin-Jezequel V."/>
            <person name="Lopez P.J."/>
            <person name="Lucas S."/>
            <person name="Mangogna M."/>
            <person name="McGinnis K."/>
            <person name="Medlin L.K."/>
            <person name="Montsant A."/>
            <person name="Oudot-Le Secq M.P."/>
            <person name="Napoli C."/>
            <person name="Obornik M."/>
            <person name="Parker M.S."/>
            <person name="Petit J.L."/>
            <person name="Porcel B.M."/>
            <person name="Poulsen N."/>
            <person name="Robison M."/>
            <person name="Rychlewski L."/>
            <person name="Rynearson T.A."/>
            <person name="Schmutz J."/>
            <person name="Shapiro H."/>
            <person name="Siaut M."/>
            <person name="Stanley M."/>
            <person name="Sussman M.R."/>
            <person name="Taylor A.R."/>
            <person name="Vardi A."/>
            <person name="von Dassow P."/>
            <person name="Vyverman W."/>
            <person name="Willis A."/>
            <person name="Wyrwicz L.S."/>
            <person name="Rokhsar D.S."/>
            <person name="Weissenbach J."/>
            <person name="Armbrust E.V."/>
            <person name="Green B.R."/>
            <person name="Van de Peer Y."/>
            <person name="Grigoriev I.V."/>
        </authorList>
    </citation>
    <scope>NUCLEOTIDE SEQUENCE [LARGE SCALE GENOMIC DNA]</scope>
    <source>
        <strain evidence="7 8">CCAP 1055/1</strain>
    </source>
</reference>
<dbReference type="OrthoDB" id="60033at2759"/>
<dbReference type="InterPro" id="IPR000232">
    <property type="entry name" value="HSF_DNA-bd"/>
</dbReference>
<keyword evidence="3" id="KW-0539">Nucleus</keyword>
<dbReference type="InterPro" id="IPR036390">
    <property type="entry name" value="WH_DNA-bd_sf"/>
</dbReference>
<dbReference type="GeneID" id="7198250"/>
<dbReference type="Pfam" id="PF00447">
    <property type="entry name" value="HSF_DNA-bind"/>
    <property type="match status" value="1"/>
</dbReference>
<feature type="compositionally biased region" description="Basic residues" evidence="5">
    <location>
        <begin position="30"/>
        <end position="39"/>
    </location>
</feature>
<dbReference type="InterPro" id="IPR036388">
    <property type="entry name" value="WH-like_DNA-bd_sf"/>
</dbReference>
<keyword evidence="8" id="KW-1185">Reference proteome</keyword>
<evidence type="ECO:0000313" key="8">
    <source>
        <dbReference type="Proteomes" id="UP000000759"/>
    </source>
</evidence>
<dbReference type="FunFam" id="1.10.10.10:FF:000479">
    <property type="entry name" value="Predicted protein"/>
    <property type="match status" value="1"/>
</dbReference>
<dbReference type="PaxDb" id="2850-Phatr55070"/>
<keyword evidence="2 7" id="KW-0238">DNA-binding</keyword>
<keyword evidence="7" id="KW-0346">Stress response</keyword>
<feature type="compositionally biased region" description="Polar residues" evidence="5">
    <location>
        <begin position="1"/>
        <end position="13"/>
    </location>
</feature>
<reference evidence="8" key="2">
    <citation type="submission" date="2008-08" db="EMBL/GenBank/DDBJ databases">
        <authorList>
            <consortium name="Diatom Consortium"/>
            <person name="Grigoriev I."/>
            <person name="Grimwood J."/>
            <person name="Kuo A."/>
            <person name="Otillar R.P."/>
            <person name="Salamov A."/>
            <person name="Detter J.C."/>
            <person name="Lindquist E."/>
            <person name="Shapiro H."/>
            <person name="Lucas S."/>
            <person name="Glavina del Rio T."/>
            <person name="Pitluck S."/>
            <person name="Rokhsar D."/>
            <person name="Bowler C."/>
        </authorList>
    </citation>
    <scope>GENOME REANNOTATION</scope>
    <source>
        <strain evidence="8">CCAP 1055/1</strain>
    </source>
</reference>
<feature type="region of interest" description="Disordered" evidence="5">
    <location>
        <begin position="1"/>
        <end position="46"/>
    </location>
</feature>
<dbReference type="PANTHER" id="PTHR10015">
    <property type="entry name" value="HEAT SHOCK TRANSCRIPTION FACTOR"/>
    <property type="match status" value="1"/>
</dbReference>
<feature type="domain" description="HSF-type DNA-binding" evidence="6">
    <location>
        <begin position="89"/>
        <end position="188"/>
    </location>
</feature>
<sequence length="387" mass="43705">MTYASPNNVVSASSDRDSSNDECSKTTDRPRRRKRKARNHYGECESTDTGHRRVYVNHNYHDYAGCPNRVLNEVYTLESIEARKSRGGTSTPFPKVLHRMLDQAEVDGFSEIVSWQPHGRAFLVHDQARFVAEVMPRFFRQTRFSSFQRQLSLYGFLRLTRKGADHNAYYHELCLRGMPELLAQMQRTRIKGYWVRQSSSPESEPDFYSMPTVEESIENRPLQSDSTQALSSGNIIIDGNDSLEPIPVNPVSNLGVSRAPSFGKLEPGQFAAYGGCMKLPPMPPLRDGPLWSSAAYLKEFPVDEDMSISIDAFIDSIAPHASNPSDTAVLEPLPAYSSTSDMREDLVNFLSNVDLSSEDGDNSEFYRNEEHLERLHSSKQAQNGMEM</sequence>
<dbReference type="eggNOG" id="KOG0627">
    <property type="taxonomic scope" value="Eukaryota"/>
</dbReference>
<dbReference type="AlphaFoldDB" id="B7GB60"/>
<dbReference type="HOGENOM" id="CLU_714699_0_0_1"/>
<dbReference type="SUPFAM" id="SSF46785">
    <property type="entry name" value="Winged helix' DNA-binding domain"/>
    <property type="match status" value="1"/>
</dbReference>
<dbReference type="Proteomes" id="UP000000759">
    <property type="component" value="Chromosome 23"/>
</dbReference>
<proteinExistence type="inferred from homology"/>
<comment type="subcellular location">
    <subcellularLocation>
        <location evidence="1">Nucleus</location>
    </subcellularLocation>
</comment>
<evidence type="ECO:0000256" key="3">
    <source>
        <dbReference type="ARBA" id="ARBA00023242"/>
    </source>
</evidence>
<dbReference type="SMART" id="SM00415">
    <property type="entry name" value="HSF"/>
    <property type="match status" value="1"/>
</dbReference>
<evidence type="ECO:0000259" key="6">
    <source>
        <dbReference type="SMART" id="SM00415"/>
    </source>
</evidence>
<protein>
    <submittedName>
        <fullName evidence="7">DNA-binding heat shock factor</fullName>
    </submittedName>
</protein>
<dbReference type="STRING" id="556484.B7GB60"/>
<dbReference type="InParanoid" id="B7GB60"/>
<dbReference type="GO" id="GO:0043565">
    <property type="term" value="F:sequence-specific DNA binding"/>
    <property type="evidence" value="ECO:0007669"/>
    <property type="project" value="InterPro"/>
</dbReference>
<dbReference type="RefSeq" id="XP_002184407.1">
    <property type="nucleotide sequence ID" value="XM_002184371.1"/>
</dbReference>
<feature type="compositionally biased region" description="Basic and acidic residues" evidence="5">
    <location>
        <begin position="14"/>
        <end position="29"/>
    </location>
</feature>
<evidence type="ECO:0000256" key="2">
    <source>
        <dbReference type="ARBA" id="ARBA00023125"/>
    </source>
</evidence>
<organism evidence="7 8">
    <name type="scientific">Phaeodactylum tricornutum (strain CCAP 1055/1)</name>
    <dbReference type="NCBI Taxonomy" id="556484"/>
    <lineage>
        <taxon>Eukaryota</taxon>
        <taxon>Sar</taxon>
        <taxon>Stramenopiles</taxon>
        <taxon>Ochrophyta</taxon>
        <taxon>Bacillariophyta</taxon>
        <taxon>Bacillariophyceae</taxon>
        <taxon>Bacillariophycidae</taxon>
        <taxon>Naviculales</taxon>
        <taxon>Phaeodactylaceae</taxon>
        <taxon>Phaeodactylum</taxon>
    </lineage>
</organism>
<dbReference type="PANTHER" id="PTHR10015:SF206">
    <property type="entry name" value="HSF-TYPE DNA-BINDING DOMAIN-CONTAINING PROTEIN"/>
    <property type="match status" value="1"/>
</dbReference>
<gene>
    <name evidence="7" type="primary">HSF2</name>
    <name evidence="7" type="ORF">PHATRDRAFT_55070</name>
</gene>
<evidence type="ECO:0000256" key="1">
    <source>
        <dbReference type="ARBA" id="ARBA00004123"/>
    </source>
</evidence>
<dbReference type="GO" id="GO:0005634">
    <property type="term" value="C:nucleus"/>
    <property type="evidence" value="ECO:0007669"/>
    <property type="project" value="UniProtKB-SubCell"/>
</dbReference>